<sequence length="280" mass="30848">MAVAKSMEREYLFVDGGCLRAIVKADCRELFGDENAYQPYVRGLVGSFDKVFYYDAVSGRKYRETQEDYATRVQPEHERFERIQALDRVHVALGKVVGDGEDRRQKGVDVRLAVDMMAHAFRGTISRATLLASDADFVPLVGALVNEGLHVTLWHPPKASKELMRAADSNRPFSFITDCHCFTLDDSGPAFLSAEAAGRELDLSNHSASHFIKASGQKFSGAWDGKTLIIFKLARAGQTAKMSSLMAPGSTLKNALSAFQAIHGWNVADDGEQWVTVQLA</sequence>
<evidence type="ECO:0000313" key="2">
    <source>
        <dbReference type="EMBL" id="MDQ0423072.1"/>
    </source>
</evidence>
<organism evidence="2 3">
    <name type="scientific">Peteryoungia aggregata LMG 23059</name>
    <dbReference type="NCBI Taxonomy" id="1368425"/>
    <lineage>
        <taxon>Bacteria</taxon>
        <taxon>Pseudomonadati</taxon>
        <taxon>Pseudomonadota</taxon>
        <taxon>Alphaproteobacteria</taxon>
        <taxon>Hyphomicrobiales</taxon>
        <taxon>Rhizobiaceae</taxon>
        <taxon>Peteryoungia</taxon>
    </lineage>
</organism>
<protein>
    <submittedName>
        <fullName evidence="2">Uncharacterized LabA/DUF88 family protein</fullName>
    </submittedName>
</protein>
<dbReference type="EMBL" id="JAUSUW010000015">
    <property type="protein sequence ID" value="MDQ0423072.1"/>
    <property type="molecule type" value="Genomic_DNA"/>
</dbReference>
<feature type="domain" description="NYN" evidence="1">
    <location>
        <begin position="74"/>
        <end position="169"/>
    </location>
</feature>
<evidence type="ECO:0000313" key="3">
    <source>
        <dbReference type="Proteomes" id="UP001238496"/>
    </source>
</evidence>
<proteinExistence type="predicted"/>
<comment type="caution">
    <text evidence="2">The sequence shown here is derived from an EMBL/GenBank/DDBJ whole genome shotgun (WGS) entry which is preliminary data.</text>
</comment>
<dbReference type="InterPro" id="IPR021139">
    <property type="entry name" value="NYN"/>
</dbReference>
<accession>A0ABU0GCK6</accession>
<name>A0ABU0GCK6_9HYPH</name>
<evidence type="ECO:0000259" key="1">
    <source>
        <dbReference type="Pfam" id="PF01936"/>
    </source>
</evidence>
<dbReference type="RefSeq" id="WP_307376451.1">
    <property type="nucleotide sequence ID" value="NZ_JAUSUW010000015.1"/>
</dbReference>
<dbReference type="Proteomes" id="UP001238496">
    <property type="component" value="Unassembled WGS sequence"/>
</dbReference>
<keyword evidence="3" id="KW-1185">Reference proteome</keyword>
<gene>
    <name evidence="2" type="ORF">J2045_004122</name>
</gene>
<reference evidence="2 3" key="1">
    <citation type="submission" date="2023-07" db="EMBL/GenBank/DDBJ databases">
        <title>Genomic Encyclopedia of Type Strains, Phase IV (KMG-IV): sequencing the most valuable type-strain genomes for metagenomic binning, comparative biology and taxonomic classification.</title>
        <authorList>
            <person name="Goeker M."/>
        </authorList>
    </citation>
    <scope>NUCLEOTIDE SEQUENCE [LARGE SCALE GENOMIC DNA]</scope>
    <source>
        <strain evidence="2 3">DSM 1111</strain>
    </source>
</reference>
<dbReference type="Gene3D" id="3.40.50.1010">
    <property type="entry name" value="5'-nuclease"/>
    <property type="match status" value="1"/>
</dbReference>
<dbReference type="Pfam" id="PF01936">
    <property type="entry name" value="NYN"/>
    <property type="match status" value="1"/>
</dbReference>